<feature type="compositionally biased region" description="Low complexity" evidence="1">
    <location>
        <begin position="402"/>
        <end position="420"/>
    </location>
</feature>
<feature type="region of interest" description="Disordered" evidence="1">
    <location>
        <begin position="62"/>
        <end position="81"/>
    </location>
</feature>
<dbReference type="EMBL" id="NWUJ01000012">
    <property type="protein sequence ID" value="PFH32159.1"/>
    <property type="molecule type" value="Genomic_DNA"/>
</dbReference>
<dbReference type="OrthoDB" id="365750at2759"/>
<feature type="compositionally biased region" description="Low complexity" evidence="1">
    <location>
        <begin position="642"/>
        <end position="653"/>
    </location>
</feature>
<feature type="region of interest" description="Disordered" evidence="1">
    <location>
        <begin position="184"/>
        <end position="243"/>
    </location>
</feature>
<sequence>MKVKELLHAAYLLGCWSAVERLCINFCQANGLKTEWIRELKAKGGRQSVTLANLQNYRKRFRDSEKRRGQQPPELPPSWLCSPLEEKDRGAVAHFGIPGTHLRVQNARKKEKPPSCRSDASTAVNVPGVRSQATVHTQAKAVSPAFHSTGLSVGGQRAEPVGALADACDQYVDPQHAFLIRGYQRSPTPRGRPLVDTDGSTSASHMPPPVEYDCLGGVRRQRTKKRGSRARISAPTRGKRKRGETNALLRQMHMPDIPLSNADNPPLLAEDPQAPAHAHQQLCYFVPPSAPAEQIMPVQVTGDMCRLSSSFDALPRSLDQTADTLSSGTLHWPAHNTCAPTSPFPFHPYGASGRLPVSSDKAIRDPYPPPCLSVKPPNSADAFITLGENRSLEPGNTVLPSQAARAAPAVPTPLTVVPPQGKRAHAEPSSCQSSPRERSCSTDSWRTESLYSHSSKSSSDSTSTTSTSSEEGELSSPCSTESWKTLYRKRRMARQVNFAGKKPRHSKIPVDEPASTRTEVSLGPALSPMSSTIAAGRWQRPTSCSAVFNQADPKAAAVVSCPFTAQADCPNDTGAPRDPGWTHNALPALAGDSQLAYDDKRQSCFYSLPTLTPVRMPPSLERQSPGGDVIGAPFPPRNSQCPSSDPSVPTVVSGEGAQTSSSPVEARSTVADNGTCEAKRRLRAVSGERQTSSVFADASHGDTQVSQPDPLHVQRCLPSYSAVHPPAKGPPSTSRENDRVGQSGFSAALRPPPLLNTRPHSAEGRNIQQPELCTTERPVPSKMDMGSEEESARRLDYARPGFHIHSVTCDSALGQHFSEANPLFRRHSRHTFDCESTRPATEYSSLPQTGAAGPGRPRAEKYYGTDMPVVTSVAECKSGSCSGVQTKEMWKLALADSFQRANGSDGNYTSLTPEKTSYHLCLMPPPHPPLPDLAQMTEERSPTSSTPDATPVSVLRGQRAPANVLSDAGPNVAEKVVNCVGAATEAEYSGMTEGTTQVSIASTRCTPNTREARGRALAHTGCRESSSFSCEPKPLACGWKGVPSTNPSANVAANAGPALQGEQLGKGLLVREPIREFSGRHISGNGGLLETRYQFCCGDPDQPATVRLTVRSPFT</sequence>
<feature type="region of interest" description="Disordered" evidence="1">
    <location>
        <begin position="495"/>
        <end position="525"/>
    </location>
</feature>
<dbReference type="RefSeq" id="XP_029216168.1">
    <property type="nucleotide sequence ID" value="XM_029360809.1"/>
</dbReference>
<dbReference type="GeneID" id="40307161"/>
<reference evidence="2 3" key="1">
    <citation type="submission" date="2017-09" db="EMBL/GenBank/DDBJ databases">
        <title>Genome sequencing of Besnoitia besnoiti strain Bb-Ger1.</title>
        <authorList>
            <person name="Schares G."/>
            <person name="Venepally P."/>
            <person name="Lorenzi H.A."/>
        </authorList>
    </citation>
    <scope>NUCLEOTIDE SEQUENCE [LARGE SCALE GENOMIC DNA]</scope>
    <source>
        <strain evidence="2 3">Bb-Ger1</strain>
    </source>
</reference>
<keyword evidence="3" id="KW-1185">Reference proteome</keyword>
<feature type="compositionally biased region" description="Low complexity" evidence="1">
    <location>
        <begin position="447"/>
        <end position="469"/>
    </location>
</feature>
<name>A0A2A9M2H4_BESBE</name>
<feature type="region of interest" description="Disordered" evidence="1">
    <location>
        <begin position="402"/>
        <end position="481"/>
    </location>
</feature>
<comment type="caution">
    <text evidence="2">The sequence shown here is derived from an EMBL/GenBank/DDBJ whole genome shotgun (WGS) entry which is preliminary data.</text>
</comment>
<dbReference type="Proteomes" id="UP000224006">
    <property type="component" value="Chromosome XI"/>
</dbReference>
<evidence type="ECO:0000256" key="1">
    <source>
        <dbReference type="SAM" id="MobiDB-lite"/>
    </source>
</evidence>
<feature type="region of interest" description="Disordered" evidence="1">
    <location>
        <begin position="835"/>
        <end position="860"/>
    </location>
</feature>
<proteinExistence type="predicted"/>
<evidence type="ECO:0000313" key="3">
    <source>
        <dbReference type="Proteomes" id="UP000224006"/>
    </source>
</evidence>
<organism evidence="2 3">
    <name type="scientific">Besnoitia besnoiti</name>
    <name type="common">Apicomplexan protozoan</name>
    <dbReference type="NCBI Taxonomy" id="94643"/>
    <lineage>
        <taxon>Eukaryota</taxon>
        <taxon>Sar</taxon>
        <taxon>Alveolata</taxon>
        <taxon>Apicomplexa</taxon>
        <taxon>Conoidasida</taxon>
        <taxon>Coccidia</taxon>
        <taxon>Eucoccidiorida</taxon>
        <taxon>Eimeriorina</taxon>
        <taxon>Sarcocystidae</taxon>
        <taxon>Besnoitia</taxon>
    </lineage>
</organism>
<evidence type="ECO:0000313" key="2">
    <source>
        <dbReference type="EMBL" id="PFH32159.1"/>
    </source>
</evidence>
<feature type="compositionally biased region" description="Basic residues" evidence="1">
    <location>
        <begin position="219"/>
        <end position="229"/>
    </location>
</feature>
<dbReference type="VEuPathDB" id="ToxoDB:BESB_021000"/>
<feature type="region of interest" description="Disordered" evidence="1">
    <location>
        <begin position="104"/>
        <end position="132"/>
    </location>
</feature>
<gene>
    <name evidence="2" type="ORF">BESB_021000</name>
</gene>
<dbReference type="AlphaFoldDB" id="A0A2A9M2H4"/>
<feature type="region of interest" description="Disordered" evidence="1">
    <location>
        <begin position="721"/>
        <end position="792"/>
    </location>
</feature>
<feature type="compositionally biased region" description="Polar residues" evidence="1">
    <location>
        <begin position="838"/>
        <end position="848"/>
    </location>
</feature>
<accession>A0A2A9M2H4</accession>
<feature type="region of interest" description="Disordered" evidence="1">
    <location>
        <begin position="616"/>
        <end position="677"/>
    </location>
</feature>
<protein>
    <submittedName>
        <fullName evidence="2">Uncharacterized protein</fullName>
    </submittedName>
</protein>
<dbReference type="KEGG" id="bbes:BESB_021000"/>